<feature type="chain" id="PRO_5038744036" description="Transglycosylase SLT domain-containing protein" evidence="2">
    <location>
        <begin position="33"/>
        <end position="388"/>
    </location>
</feature>
<feature type="domain" description="Transglycosylase SLT" evidence="3">
    <location>
        <begin position="182"/>
        <end position="229"/>
    </location>
</feature>
<gene>
    <name evidence="4" type="ORF">FHR82_003270</name>
</gene>
<proteinExistence type="predicted"/>
<protein>
    <recommendedName>
        <fullName evidence="3">Transglycosylase SLT domain-containing protein</fullName>
    </recommendedName>
</protein>
<keyword evidence="2" id="KW-0732">Signal</keyword>
<dbReference type="RefSeq" id="WP_221463796.1">
    <property type="nucleotide sequence ID" value="NZ_JACHJQ010000003.1"/>
</dbReference>
<evidence type="ECO:0000256" key="1">
    <source>
        <dbReference type="SAM" id="MobiDB-lite"/>
    </source>
</evidence>
<comment type="caution">
    <text evidence="4">The sequence shown here is derived from an EMBL/GenBank/DDBJ whole genome shotgun (WGS) entry which is preliminary data.</text>
</comment>
<feature type="compositionally biased region" description="Pro residues" evidence="1">
    <location>
        <begin position="296"/>
        <end position="335"/>
    </location>
</feature>
<dbReference type="Pfam" id="PF13406">
    <property type="entry name" value="SLT_2"/>
    <property type="match status" value="1"/>
</dbReference>
<accession>A0A7W7VEI6</accession>
<dbReference type="PANTHER" id="PTHR30163">
    <property type="entry name" value="MEMBRANE-BOUND LYTIC MUREIN TRANSGLYCOSYLASE B"/>
    <property type="match status" value="1"/>
</dbReference>
<dbReference type="EMBL" id="JACHJQ010000003">
    <property type="protein sequence ID" value="MBB4907050.1"/>
    <property type="molecule type" value="Genomic_DNA"/>
</dbReference>
<dbReference type="InterPro" id="IPR031304">
    <property type="entry name" value="SLT_2"/>
</dbReference>
<evidence type="ECO:0000313" key="5">
    <source>
        <dbReference type="Proteomes" id="UP000520767"/>
    </source>
</evidence>
<name>A0A7W7VEI6_9PSEU</name>
<keyword evidence="5" id="KW-1185">Reference proteome</keyword>
<dbReference type="InterPro" id="IPR043426">
    <property type="entry name" value="MltB-like"/>
</dbReference>
<dbReference type="InterPro" id="IPR023346">
    <property type="entry name" value="Lysozyme-like_dom_sf"/>
</dbReference>
<reference evidence="4 5" key="1">
    <citation type="submission" date="2020-08" db="EMBL/GenBank/DDBJ databases">
        <title>Genomic Encyclopedia of Type Strains, Phase III (KMG-III): the genomes of soil and plant-associated and newly described type strains.</title>
        <authorList>
            <person name="Whitman W."/>
        </authorList>
    </citation>
    <scope>NUCLEOTIDE SEQUENCE [LARGE SCALE GENOMIC DNA]</scope>
    <source>
        <strain evidence="4 5">CECT 8960</strain>
    </source>
</reference>
<organism evidence="4 5">
    <name type="scientific">Actinophytocola algeriensis</name>
    <dbReference type="NCBI Taxonomy" id="1768010"/>
    <lineage>
        <taxon>Bacteria</taxon>
        <taxon>Bacillati</taxon>
        <taxon>Actinomycetota</taxon>
        <taxon>Actinomycetes</taxon>
        <taxon>Pseudonocardiales</taxon>
        <taxon>Pseudonocardiaceae</taxon>
    </lineage>
</organism>
<dbReference type="GO" id="GO:0009253">
    <property type="term" value="P:peptidoglycan catabolic process"/>
    <property type="evidence" value="ECO:0007669"/>
    <property type="project" value="TreeGrafter"/>
</dbReference>
<dbReference type="PANTHER" id="PTHR30163:SF8">
    <property type="entry name" value="LYTIC MUREIN TRANSGLYCOSYLASE"/>
    <property type="match status" value="1"/>
</dbReference>
<sequence length="388" mass="38293">MERADRSPLRPGPSLAAVLALSATVLVVPVTAPPAPGTPPSAADNPAVPDGTVPDGTVPDGTAGWPNATAPEAVVPLPISRVSPGGSAATGPYSGLAGIPASVYPAYTRAAAHFATTQPDCGLPSVLLAAIGRVESGHARGGRVDSRGTTLTPILGPRLDGGPALAAIPDTDGGGYDGDTVWDRAVGPMQFIPGTWRGWAADGNGDGVADPHNVHDAARAAGAYLCADGRDLSTEQGLRAGVLSYNRSESYLHLIRRWMAVYERGVVIGPVGPAGPSAPEAGAGSPGSATGTPVTAPAPRPATPPATRPGPPEPAPTTPATPPPSPSPSPSPDPAGPVTTTVTDVVAGTLCLVDGIVVSVTTTTTSLLGGLLGQPVSPGPAEGCPRAS</sequence>
<evidence type="ECO:0000259" key="3">
    <source>
        <dbReference type="Pfam" id="PF13406"/>
    </source>
</evidence>
<dbReference type="AlphaFoldDB" id="A0A7W7VEI6"/>
<dbReference type="SUPFAM" id="SSF53955">
    <property type="entry name" value="Lysozyme-like"/>
    <property type="match status" value="1"/>
</dbReference>
<dbReference type="CDD" id="cd13399">
    <property type="entry name" value="Slt35-like"/>
    <property type="match status" value="1"/>
</dbReference>
<evidence type="ECO:0000256" key="2">
    <source>
        <dbReference type="SAM" id="SignalP"/>
    </source>
</evidence>
<dbReference type="GO" id="GO:0008933">
    <property type="term" value="F:peptidoglycan lytic transglycosylase activity"/>
    <property type="evidence" value="ECO:0007669"/>
    <property type="project" value="TreeGrafter"/>
</dbReference>
<feature type="region of interest" description="Disordered" evidence="1">
    <location>
        <begin position="276"/>
        <end position="340"/>
    </location>
</feature>
<feature type="region of interest" description="Disordered" evidence="1">
    <location>
        <begin position="36"/>
        <end position="69"/>
    </location>
</feature>
<feature type="signal peptide" evidence="2">
    <location>
        <begin position="1"/>
        <end position="32"/>
    </location>
</feature>
<dbReference type="Proteomes" id="UP000520767">
    <property type="component" value="Unassembled WGS sequence"/>
</dbReference>
<dbReference type="Gene3D" id="1.10.530.10">
    <property type="match status" value="1"/>
</dbReference>
<evidence type="ECO:0000313" key="4">
    <source>
        <dbReference type="EMBL" id="MBB4907050.1"/>
    </source>
</evidence>
<feature type="compositionally biased region" description="Low complexity" evidence="1">
    <location>
        <begin position="276"/>
        <end position="295"/>
    </location>
</feature>